<dbReference type="EMBL" id="BQKI01000017">
    <property type="protein sequence ID" value="GJN09841.1"/>
    <property type="molecule type" value="Genomic_DNA"/>
</dbReference>
<reference evidence="1" key="1">
    <citation type="journal article" date="2018" name="DNA Res.">
        <title>Multiple hybrid de novo genome assembly of finger millet, an orphan allotetraploid crop.</title>
        <authorList>
            <person name="Hatakeyama M."/>
            <person name="Aluri S."/>
            <person name="Balachadran M.T."/>
            <person name="Sivarajan S.R."/>
            <person name="Patrignani A."/>
            <person name="Gruter S."/>
            <person name="Poveda L."/>
            <person name="Shimizu-Inatsugi R."/>
            <person name="Baeten J."/>
            <person name="Francoijs K.J."/>
            <person name="Nataraja K.N."/>
            <person name="Reddy Y.A.N."/>
            <person name="Phadnis S."/>
            <person name="Ravikumar R.L."/>
            <person name="Schlapbach R."/>
            <person name="Sreeman S.M."/>
            <person name="Shimizu K.K."/>
        </authorList>
    </citation>
    <scope>NUCLEOTIDE SEQUENCE</scope>
</reference>
<protein>
    <submittedName>
        <fullName evidence="1">Uncharacterized protein</fullName>
    </submittedName>
</protein>
<name>A0AAV5DHE3_ELECO</name>
<proteinExistence type="predicted"/>
<dbReference type="Proteomes" id="UP001054889">
    <property type="component" value="Unassembled WGS sequence"/>
</dbReference>
<reference evidence="1" key="2">
    <citation type="submission" date="2021-12" db="EMBL/GenBank/DDBJ databases">
        <title>Resequencing data analysis of finger millet.</title>
        <authorList>
            <person name="Hatakeyama M."/>
            <person name="Aluri S."/>
            <person name="Balachadran M.T."/>
            <person name="Sivarajan S.R."/>
            <person name="Poveda L."/>
            <person name="Shimizu-Inatsugi R."/>
            <person name="Schlapbach R."/>
            <person name="Sreeman S.M."/>
            <person name="Shimizu K.K."/>
        </authorList>
    </citation>
    <scope>NUCLEOTIDE SEQUENCE</scope>
</reference>
<accession>A0AAV5DHE3</accession>
<comment type="caution">
    <text evidence="1">The sequence shown here is derived from an EMBL/GenBank/DDBJ whole genome shotgun (WGS) entry which is preliminary data.</text>
</comment>
<dbReference type="AlphaFoldDB" id="A0AAV5DHE3"/>
<evidence type="ECO:0000313" key="2">
    <source>
        <dbReference type="Proteomes" id="UP001054889"/>
    </source>
</evidence>
<gene>
    <name evidence="1" type="primary">ga27886</name>
    <name evidence="1" type="ORF">PR202_ga27886</name>
</gene>
<organism evidence="1 2">
    <name type="scientific">Eleusine coracana subsp. coracana</name>
    <dbReference type="NCBI Taxonomy" id="191504"/>
    <lineage>
        <taxon>Eukaryota</taxon>
        <taxon>Viridiplantae</taxon>
        <taxon>Streptophyta</taxon>
        <taxon>Embryophyta</taxon>
        <taxon>Tracheophyta</taxon>
        <taxon>Spermatophyta</taxon>
        <taxon>Magnoliopsida</taxon>
        <taxon>Liliopsida</taxon>
        <taxon>Poales</taxon>
        <taxon>Poaceae</taxon>
        <taxon>PACMAD clade</taxon>
        <taxon>Chloridoideae</taxon>
        <taxon>Cynodonteae</taxon>
        <taxon>Eleusininae</taxon>
        <taxon>Eleusine</taxon>
    </lineage>
</organism>
<keyword evidence="2" id="KW-1185">Reference proteome</keyword>
<sequence>MVVLRDWPHLPALRSLVLNSVTVEAPFAPGQWCPLLEELGLFCCKIEQARVDIHLQHLKCLEMDSVDVSPERQHDGPPYGIITIDAPELLELDMIFDPGCTRDFKSFSLRAPKLRLLCWRNQFAERVRIDVGRPGSVKVGTIEFMSVYFREIKYYREQMMRMLQGLLPDVPPESVADIARPYLTLEECPDSDEDDDTVEEKLTCDLKALMSRGT</sequence>
<evidence type="ECO:0000313" key="1">
    <source>
        <dbReference type="EMBL" id="GJN09841.1"/>
    </source>
</evidence>